<reference evidence="1 2" key="1">
    <citation type="journal article" date="2023" name="BMC Biol.">
        <title>The compact genome of the sponge Oopsacas minuta (Hexactinellida) is lacking key metazoan core genes.</title>
        <authorList>
            <person name="Santini S."/>
            <person name="Schenkelaars Q."/>
            <person name="Jourda C."/>
            <person name="Duchesne M."/>
            <person name="Belahbib H."/>
            <person name="Rocher C."/>
            <person name="Selva M."/>
            <person name="Riesgo A."/>
            <person name="Vervoort M."/>
            <person name="Leys S.P."/>
            <person name="Kodjabachian L."/>
            <person name="Le Bivic A."/>
            <person name="Borchiellini C."/>
            <person name="Claverie J.M."/>
            <person name="Renard E."/>
        </authorList>
    </citation>
    <scope>NUCLEOTIDE SEQUENCE [LARGE SCALE GENOMIC DNA]</scope>
    <source>
        <strain evidence="1">SPO-2</strain>
    </source>
</reference>
<dbReference type="AlphaFoldDB" id="A0AAV7JFB2"/>
<sequence length="97" mass="11224">MYKPLYIVLYYHSTSIMLKIYVEMATALINEIPASGPVSLMPVSNKLQDRMNILRDVIDSKKTLVRNVGEEMKRLIEQKTDRFSGNWKQSGMKLTNE</sequence>
<dbReference type="EMBL" id="JAKMXF010000345">
    <property type="protein sequence ID" value="KAI6647150.1"/>
    <property type="molecule type" value="Genomic_DNA"/>
</dbReference>
<proteinExistence type="predicted"/>
<evidence type="ECO:0000313" key="1">
    <source>
        <dbReference type="EMBL" id="KAI6647150.1"/>
    </source>
</evidence>
<name>A0AAV7JFB2_9METZ</name>
<organism evidence="1 2">
    <name type="scientific">Oopsacas minuta</name>
    <dbReference type="NCBI Taxonomy" id="111878"/>
    <lineage>
        <taxon>Eukaryota</taxon>
        <taxon>Metazoa</taxon>
        <taxon>Porifera</taxon>
        <taxon>Hexactinellida</taxon>
        <taxon>Hexasterophora</taxon>
        <taxon>Lyssacinosida</taxon>
        <taxon>Leucopsacidae</taxon>
        <taxon>Oopsacas</taxon>
    </lineage>
</organism>
<accession>A0AAV7JFB2</accession>
<keyword evidence="2" id="KW-1185">Reference proteome</keyword>
<dbReference type="Proteomes" id="UP001165289">
    <property type="component" value="Unassembled WGS sequence"/>
</dbReference>
<protein>
    <submittedName>
        <fullName evidence="1">Uncharacterized protein</fullName>
    </submittedName>
</protein>
<evidence type="ECO:0000313" key="2">
    <source>
        <dbReference type="Proteomes" id="UP001165289"/>
    </source>
</evidence>
<gene>
    <name evidence="1" type="ORF">LOD99_8886</name>
</gene>
<comment type="caution">
    <text evidence="1">The sequence shown here is derived from an EMBL/GenBank/DDBJ whole genome shotgun (WGS) entry which is preliminary data.</text>
</comment>